<feature type="region of interest" description="Disordered" evidence="1">
    <location>
        <begin position="1"/>
        <end position="23"/>
    </location>
</feature>
<evidence type="ECO:0000313" key="2">
    <source>
        <dbReference type="EMBL" id="KAJ6420205.1"/>
    </source>
</evidence>
<organism evidence="2 3">
    <name type="scientific">Salix udensis</name>
    <dbReference type="NCBI Taxonomy" id="889485"/>
    <lineage>
        <taxon>Eukaryota</taxon>
        <taxon>Viridiplantae</taxon>
        <taxon>Streptophyta</taxon>
        <taxon>Embryophyta</taxon>
        <taxon>Tracheophyta</taxon>
        <taxon>Spermatophyta</taxon>
        <taxon>Magnoliopsida</taxon>
        <taxon>eudicotyledons</taxon>
        <taxon>Gunneridae</taxon>
        <taxon>Pentapetalae</taxon>
        <taxon>rosids</taxon>
        <taxon>fabids</taxon>
        <taxon>Malpighiales</taxon>
        <taxon>Salicaceae</taxon>
        <taxon>Saliceae</taxon>
        <taxon>Salix</taxon>
    </lineage>
</organism>
<gene>
    <name evidence="2" type="ORF">OIU84_030169</name>
</gene>
<evidence type="ECO:0000256" key="1">
    <source>
        <dbReference type="SAM" id="MobiDB-lite"/>
    </source>
</evidence>
<proteinExistence type="predicted"/>
<sequence>MRRGASLNSLEPPPNAVPTTTTSQSWPLRCCTITVYQGVKHKLLSKGHLLSLPSFKINFKWARVTIRVSCSLVCRLQKPVQEKEEDLVAMAMVSSNYELAPTQPRVDESLLGF</sequence>
<evidence type="ECO:0000313" key="3">
    <source>
        <dbReference type="Proteomes" id="UP001162972"/>
    </source>
</evidence>
<keyword evidence="3" id="KW-1185">Reference proteome</keyword>
<dbReference type="Proteomes" id="UP001162972">
    <property type="component" value="Chromosome 7"/>
</dbReference>
<dbReference type="EMBL" id="JAPFFJ010000009">
    <property type="protein sequence ID" value="KAJ6420205.1"/>
    <property type="molecule type" value="Genomic_DNA"/>
</dbReference>
<accession>A0AAD6P8S4</accession>
<name>A0AAD6P8S4_9ROSI</name>
<reference evidence="2 3" key="1">
    <citation type="journal article" date="2023" name="Int. J. Mol. Sci.">
        <title>De Novo Assembly and Annotation of 11 Diverse Shrub Willow (Salix) Genomes Reveals Novel Gene Organization in Sex-Linked Regions.</title>
        <authorList>
            <person name="Hyden B."/>
            <person name="Feng K."/>
            <person name="Yates T.B."/>
            <person name="Jawdy S."/>
            <person name="Cereghino C."/>
            <person name="Smart L.B."/>
            <person name="Muchero W."/>
        </authorList>
    </citation>
    <scope>NUCLEOTIDE SEQUENCE [LARGE SCALE GENOMIC DNA]</scope>
    <source>
        <tissue evidence="2">Shoot tip</tissue>
    </source>
</reference>
<protein>
    <submittedName>
        <fullName evidence="2">Uncharacterized protein</fullName>
    </submittedName>
</protein>
<dbReference type="AlphaFoldDB" id="A0AAD6P8S4"/>
<comment type="caution">
    <text evidence="2">The sequence shown here is derived from an EMBL/GenBank/DDBJ whole genome shotgun (WGS) entry which is preliminary data.</text>
</comment>